<keyword evidence="3" id="KW-1185">Reference proteome</keyword>
<organism evidence="2 3">
    <name type="scientific">Colletotrichum chrysophilum</name>
    <dbReference type="NCBI Taxonomy" id="1836956"/>
    <lineage>
        <taxon>Eukaryota</taxon>
        <taxon>Fungi</taxon>
        <taxon>Dikarya</taxon>
        <taxon>Ascomycota</taxon>
        <taxon>Pezizomycotina</taxon>
        <taxon>Sordariomycetes</taxon>
        <taxon>Hypocreomycetidae</taxon>
        <taxon>Glomerellales</taxon>
        <taxon>Glomerellaceae</taxon>
        <taxon>Colletotrichum</taxon>
        <taxon>Colletotrichum gloeosporioides species complex</taxon>
    </lineage>
</organism>
<protein>
    <submittedName>
        <fullName evidence="2">Uncharacterized protein</fullName>
    </submittedName>
</protein>
<feature type="compositionally biased region" description="Basic and acidic residues" evidence="1">
    <location>
        <begin position="147"/>
        <end position="174"/>
    </location>
</feature>
<evidence type="ECO:0000256" key="1">
    <source>
        <dbReference type="SAM" id="MobiDB-lite"/>
    </source>
</evidence>
<dbReference type="EMBL" id="JAQOWY010000002">
    <property type="protein sequence ID" value="KAK1857193.1"/>
    <property type="molecule type" value="Genomic_DNA"/>
</dbReference>
<feature type="compositionally biased region" description="Low complexity" evidence="1">
    <location>
        <begin position="133"/>
        <end position="146"/>
    </location>
</feature>
<feature type="region of interest" description="Disordered" evidence="1">
    <location>
        <begin position="133"/>
        <end position="174"/>
    </location>
</feature>
<comment type="caution">
    <text evidence="2">The sequence shown here is derived from an EMBL/GenBank/DDBJ whole genome shotgun (WGS) entry which is preliminary data.</text>
</comment>
<name>A0AAD9EQW9_9PEZI</name>
<dbReference type="Proteomes" id="UP001243330">
    <property type="component" value="Unassembled WGS sequence"/>
</dbReference>
<reference evidence="2" key="1">
    <citation type="submission" date="2023-01" db="EMBL/GenBank/DDBJ databases">
        <title>Colletotrichum chrysophilum M932 genome sequence.</title>
        <authorList>
            <person name="Baroncelli R."/>
        </authorList>
    </citation>
    <scope>NUCLEOTIDE SEQUENCE</scope>
    <source>
        <strain evidence="2">M932</strain>
    </source>
</reference>
<gene>
    <name evidence="2" type="ORF">CCHR01_00267</name>
</gene>
<dbReference type="AlphaFoldDB" id="A0AAD9EQW9"/>
<proteinExistence type="predicted"/>
<accession>A0AAD9EQW9</accession>
<evidence type="ECO:0000313" key="2">
    <source>
        <dbReference type="EMBL" id="KAK1857193.1"/>
    </source>
</evidence>
<evidence type="ECO:0000313" key="3">
    <source>
        <dbReference type="Proteomes" id="UP001243330"/>
    </source>
</evidence>
<sequence length="174" mass="19177">MLTPTTYAGLHVLLHGLTSCCSRWRAYQNLSAARSRQVLKSHITVGESHELESGIPNIFKSKFSIAGHGTALPFSWVSGLTMVAKTRGRRCHACACWELRTPRAPSPAVPIEPMTRQPGWANIGGEQFSCRPVASRRLASSSASNPRPERTSSRRARQGIEKTLRTQRDAPDLE</sequence>